<dbReference type="EMBL" id="CAADRA010000746">
    <property type="protein sequence ID" value="VFT80943.1"/>
    <property type="molecule type" value="Genomic_DNA"/>
</dbReference>
<feature type="region of interest" description="Disordered" evidence="1">
    <location>
        <begin position="1"/>
        <end position="23"/>
    </location>
</feature>
<dbReference type="EMBL" id="VJMH01000746">
    <property type="protein sequence ID" value="KAF0714599.1"/>
    <property type="molecule type" value="Genomic_DNA"/>
</dbReference>
<feature type="compositionally biased region" description="Polar residues" evidence="1">
    <location>
        <begin position="102"/>
        <end position="116"/>
    </location>
</feature>
<evidence type="ECO:0000256" key="1">
    <source>
        <dbReference type="SAM" id="MobiDB-lite"/>
    </source>
</evidence>
<reference evidence="2" key="2">
    <citation type="submission" date="2019-06" db="EMBL/GenBank/DDBJ databases">
        <title>Genomics analysis of Aphanomyces spp. identifies a new class of oomycete effector associated with host adaptation.</title>
        <authorList>
            <person name="Gaulin E."/>
        </authorList>
    </citation>
    <scope>NUCLEOTIDE SEQUENCE</scope>
    <source>
        <strain evidence="2">CBS 578.67</strain>
    </source>
</reference>
<protein>
    <submittedName>
        <fullName evidence="3">Aste57867_3793 protein</fullName>
    </submittedName>
</protein>
<reference evidence="3 4" key="1">
    <citation type="submission" date="2019-03" db="EMBL/GenBank/DDBJ databases">
        <authorList>
            <person name="Gaulin E."/>
            <person name="Dumas B."/>
        </authorList>
    </citation>
    <scope>NUCLEOTIDE SEQUENCE [LARGE SCALE GENOMIC DNA]</scope>
    <source>
        <strain evidence="3">CBS 568.67</strain>
    </source>
</reference>
<evidence type="ECO:0000313" key="2">
    <source>
        <dbReference type="EMBL" id="KAF0714599.1"/>
    </source>
</evidence>
<organism evidence="3 4">
    <name type="scientific">Aphanomyces stellatus</name>
    <dbReference type="NCBI Taxonomy" id="120398"/>
    <lineage>
        <taxon>Eukaryota</taxon>
        <taxon>Sar</taxon>
        <taxon>Stramenopiles</taxon>
        <taxon>Oomycota</taxon>
        <taxon>Saprolegniomycetes</taxon>
        <taxon>Saprolegniales</taxon>
        <taxon>Verrucalvaceae</taxon>
        <taxon>Aphanomyces</taxon>
    </lineage>
</organism>
<feature type="region of interest" description="Disordered" evidence="1">
    <location>
        <begin position="85"/>
        <end position="147"/>
    </location>
</feature>
<dbReference type="OrthoDB" id="74175at2759"/>
<evidence type="ECO:0000313" key="4">
    <source>
        <dbReference type="Proteomes" id="UP000332933"/>
    </source>
</evidence>
<dbReference type="AlphaFoldDB" id="A0A485KC08"/>
<feature type="compositionally biased region" description="Polar residues" evidence="1">
    <location>
        <begin position="1"/>
        <end position="15"/>
    </location>
</feature>
<name>A0A485KC08_9STRA</name>
<dbReference type="Proteomes" id="UP000332933">
    <property type="component" value="Unassembled WGS sequence"/>
</dbReference>
<keyword evidence="4" id="KW-1185">Reference proteome</keyword>
<accession>A0A485KC08</accession>
<evidence type="ECO:0000313" key="3">
    <source>
        <dbReference type="EMBL" id="VFT80943.1"/>
    </source>
</evidence>
<gene>
    <name evidence="3" type="primary">Aste57867_3793</name>
    <name evidence="2" type="ORF">As57867_003782</name>
    <name evidence="3" type="ORF">ASTE57867_3793</name>
</gene>
<feature type="compositionally biased region" description="Basic residues" evidence="1">
    <location>
        <begin position="117"/>
        <end position="130"/>
    </location>
</feature>
<proteinExistence type="predicted"/>
<sequence>MQSTIEASGLNQEQSIIHEDESNAVEADDTIQALTSKFRTRVMGQTAPVATVAPPRPTTAPLKRFNTMTAVAATLLDRGGIDKLSLQDLPSARPGSAKPAPMSTSLSYTSHASNNQHKQHGRGGRHHHSGFRPTSAPPVRQQHRHIHSVSKVYLKKAAKDKKTRDREFAMELFAEKADFDKKIAMKISQANKLLRRHNIPKTYAQARNRDNFLVVRVSEGGGPGHDRVVSTDIFHILCMHHLHFLIVSMWLCLDRTSTARI</sequence>